<keyword evidence="6" id="KW-1185">Reference proteome</keyword>
<feature type="domain" description="HTH hxlR-type" evidence="4">
    <location>
        <begin position="24"/>
        <end position="119"/>
    </location>
</feature>
<dbReference type="PANTHER" id="PTHR33204:SF18">
    <property type="entry name" value="TRANSCRIPTIONAL REGULATORY PROTEIN"/>
    <property type="match status" value="1"/>
</dbReference>
<comment type="caution">
    <text evidence="5">The sequence shown here is derived from an EMBL/GenBank/DDBJ whole genome shotgun (WGS) entry which is preliminary data.</text>
</comment>
<keyword evidence="2" id="KW-0238">DNA-binding</keyword>
<evidence type="ECO:0000259" key="4">
    <source>
        <dbReference type="PROSITE" id="PS51118"/>
    </source>
</evidence>
<organism evidence="5 6">
    <name type="scientific">Paractinoplanes deccanensis</name>
    <dbReference type="NCBI Taxonomy" id="113561"/>
    <lineage>
        <taxon>Bacteria</taxon>
        <taxon>Bacillati</taxon>
        <taxon>Actinomycetota</taxon>
        <taxon>Actinomycetes</taxon>
        <taxon>Micromonosporales</taxon>
        <taxon>Micromonosporaceae</taxon>
        <taxon>Paractinoplanes</taxon>
    </lineage>
</organism>
<sequence>MTDGQRALSGAYQAVVPDVLEESCATRQALERLGAKWRVLLVYTLLDGPRRTAELRRRVPGITQKMLTETLRGMEADGLVERRVLKESAPQHVEYELTELGRMLEKPLAAICEWATLNR</sequence>
<name>A0ABQ3YCJ4_9ACTN</name>
<accession>A0ABQ3YCJ4</accession>
<dbReference type="RefSeq" id="WP_239169206.1">
    <property type="nucleotide sequence ID" value="NZ_BAAABO010000043.1"/>
</dbReference>
<dbReference type="Gene3D" id="1.10.10.10">
    <property type="entry name" value="Winged helix-like DNA-binding domain superfamily/Winged helix DNA-binding domain"/>
    <property type="match status" value="1"/>
</dbReference>
<dbReference type="SUPFAM" id="SSF46785">
    <property type="entry name" value="Winged helix' DNA-binding domain"/>
    <property type="match status" value="1"/>
</dbReference>
<evidence type="ECO:0000313" key="6">
    <source>
        <dbReference type="Proteomes" id="UP000609879"/>
    </source>
</evidence>
<keyword evidence="1" id="KW-0805">Transcription regulation</keyword>
<dbReference type="InterPro" id="IPR002577">
    <property type="entry name" value="HTH_HxlR"/>
</dbReference>
<evidence type="ECO:0000256" key="1">
    <source>
        <dbReference type="ARBA" id="ARBA00023015"/>
    </source>
</evidence>
<evidence type="ECO:0000313" key="5">
    <source>
        <dbReference type="EMBL" id="GID77688.1"/>
    </source>
</evidence>
<keyword evidence="3" id="KW-0804">Transcription</keyword>
<dbReference type="Pfam" id="PF01638">
    <property type="entry name" value="HxlR"/>
    <property type="match status" value="1"/>
</dbReference>
<dbReference type="InterPro" id="IPR036388">
    <property type="entry name" value="WH-like_DNA-bd_sf"/>
</dbReference>
<reference evidence="5 6" key="1">
    <citation type="submission" date="2021-01" db="EMBL/GenBank/DDBJ databases">
        <title>Whole genome shotgun sequence of Actinoplanes deccanensis NBRC 13994.</title>
        <authorList>
            <person name="Komaki H."/>
            <person name="Tamura T."/>
        </authorList>
    </citation>
    <scope>NUCLEOTIDE SEQUENCE [LARGE SCALE GENOMIC DNA]</scope>
    <source>
        <strain evidence="5 6">NBRC 13994</strain>
    </source>
</reference>
<dbReference type="Proteomes" id="UP000609879">
    <property type="component" value="Unassembled WGS sequence"/>
</dbReference>
<proteinExistence type="predicted"/>
<evidence type="ECO:0000256" key="3">
    <source>
        <dbReference type="ARBA" id="ARBA00023163"/>
    </source>
</evidence>
<dbReference type="PANTHER" id="PTHR33204">
    <property type="entry name" value="TRANSCRIPTIONAL REGULATOR, MARR FAMILY"/>
    <property type="match status" value="1"/>
</dbReference>
<gene>
    <name evidence="5" type="ORF">Ade02nite_63290</name>
</gene>
<dbReference type="InterPro" id="IPR036390">
    <property type="entry name" value="WH_DNA-bd_sf"/>
</dbReference>
<dbReference type="PROSITE" id="PS51118">
    <property type="entry name" value="HTH_HXLR"/>
    <property type="match status" value="1"/>
</dbReference>
<evidence type="ECO:0000256" key="2">
    <source>
        <dbReference type="ARBA" id="ARBA00023125"/>
    </source>
</evidence>
<protein>
    <recommendedName>
        <fullName evidence="4">HTH hxlR-type domain-containing protein</fullName>
    </recommendedName>
</protein>
<dbReference type="EMBL" id="BOMI01000125">
    <property type="protein sequence ID" value="GID77688.1"/>
    <property type="molecule type" value="Genomic_DNA"/>
</dbReference>